<accession>A0A6A4B7Y6</accession>
<dbReference type="PANTHER" id="PTHR30344">
    <property type="entry name" value="6-PHOSPHOGLUCONOLACTONASE-RELATED"/>
    <property type="match status" value="1"/>
</dbReference>
<feature type="signal peptide" evidence="2">
    <location>
        <begin position="1"/>
        <end position="20"/>
    </location>
</feature>
<evidence type="ECO:0000256" key="2">
    <source>
        <dbReference type="SAM" id="SignalP"/>
    </source>
</evidence>
<evidence type="ECO:0000313" key="4">
    <source>
        <dbReference type="Proteomes" id="UP000434957"/>
    </source>
</evidence>
<protein>
    <recommendedName>
        <fullName evidence="5">6-phosphogluconolactonase</fullName>
    </recommendedName>
</protein>
<dbReference type="GO" id="GO:0017057">
    <property type="term" value="F:6-phosphogluconolactonase activity"/>
    <property type="evidence" value="ECO:0007669"/>
    <property type="project" value="TreeGrafter"/>
</dbReference>
<keyword evidence="2" id="KW-0732">Signal</keyword>
<dbReference type="FunFam" id="2.130.10.10:FF:000306">
    <property type="entry name" value="3-carboxymuconate cyclase"/>
    <property type="match status" value="1"/>
</dbReference>
<evidence type="ECO:0000256" key="1">
    <source>
        <dbReference type="ARBA" id="ARBA00005564"/>
    </source>
</evidence>
<comment type="similarity">
    <text evidence="1">Belongs to the cycloisomerase 2 family.</text>
</comment>
<dbReference type="Gene3D" id="2.130.10.10">
    <property type="entry name" value="YVTN repeat-like/Quinoprotein amine dehydrogenase"/>
    <property type="match status" value="1"/>
</dbReference>
<sequence>MHAPILLLTYLATTVSAGLAEAVGQSSAQPILFAATHTRDEGWMVGTSKGIYTYKFDTSDGSLTPFGITPVGVNPVFVQGSTKKFSGGKRVLYAVNAVTDESKTYPGTQTGYVSALTLRSNGTLELLNTLESHGGNPTHISLNPSDDFLVVSNYDGSLSMFPLNDDGSLASESFHQDFPTGSKVAVDQQATGHIHSSMWLPNSNHVVAANLGSDELLQYDLDVTKKTLKSIGAVTRPPGSGPRHMALHPNAAFAYVVDEIANTVGVYKIDKETATLSTAAEQNITTLPADFTNTSTAADVHLSSDGKFLYASNRGHNSIAMFAVDEKDGSLTSLGWENSRGKTPKSFAVYGDWMVVANQDSDTMHTFAINADTGLLAYTGKSYDVGTPERVYIGVF</sequence>
<dbReference type="Pfam" id="PF10282">
    <property type="entry name" value="Lactonase"/>
    <property type="match status" value="1"/>
</dbReference>
<dbReference type="InterPro" id="IPR011048">
    <property type="entry name" value="Haem_d1_sf"/>
</dbReference>
<reference evidence="3 4" key="1">
    <citation type="submission" date="2018-08" db="EMBL/GenBank/DDBJ databases">
        <title>Genomic investigation of the strawberry pathogen Phytophthora fragariae indicates pathogenicity is determined by transcriptional variation in three key races.</title>
        <authorList>
            <person name="Adams T.M."/>
            <person name="Armitage A.D."/>
            <person name="Sobczyk M.K."/>
            <person name="Bates H.J."/>
            <person name="Dunwell J.M."/>
            <person name="Nellist C.F."/>
            <person name="Harrison R.J."/>
        </authorList>
    </citation>
    <scope>NUCLEOTIDE SEQUENCE [LARGE SCALE GENOMIC DNA]</scope>
    <source>
        <strain evidence="3 4">SCRP333</strain>
    </source>
</reference>
<name>A0A6A4B7Y6_9STRA</name>
<dbReference type="AlphaFoldDB" id="A0A6A4B7Y6"/>
<organism evidence="3 4">
    <name type="scientific">Phytophthora rubi</name>
    <dbReference type="NCBI Taxonomy" id="129364"/>
    <lineage>
        <taxon>Eukaryota</taxon>
        <taxon>Sar</taxon>
        <taxon>Stramenopiles</taxon>
        <taxon>Oomycota</taxon>
        <taxon>Peronosporomycetes</taxon>
        <taxon>Peronosporales</taxon>
        <taxon>Peronosporaceae</taxon>
        <taxon>Phytophthora</taxon>
    </lineage>
</organism>
<dbReference type="EMBL" id="QXFT01006004">
    <property type="protein sequence ID" value="KAE9270430.1"/>
    <property type="molecule type" value="Genomic_DNA"/>
</dbReference>
<evidence type="ECO:0000313" key="3">
    <source>
        <dbReference type="EMBL" id="KAE9270430.1"/>
    </source>
</evidence>
<keyword evidence="4" id="KW-1185">Reference proteome</keyword>
<dbReference type="SUPFAM" id="SSF51004">
    <property type="entry name" value="C-terminal (heme d1) domain of cytochrome cd1-nitrite reductase"/>
    <property type="match status" value="1"/>
</dbReference>
<dbReference type="InterPro" id="IPR050282">
    <property type="entry name" value="Cycloisomerase_2"/>
</dbReference>
<gene>
    <name evidence="3" type="ORF">PR003_g30821</name>
</gene>
<evidence type="ECO:0008006" key="5">
    <source>
        <dbReference type="Google" id="ProtNLM"/>
    </source>
</evidence>
<comment type="caution">
    <text evidence="3">The sequence shown here is derived from an EMBL/GenBank/DDBJ whole genome shotgun (WGS) entry which is preliminary data.</text>
</comment>
<feature type="chain" id="PRO_5025440950" description="6-phosphogluconolactonase" evidence="2">
    <location>
        <begin position="21"/>
        <end position="396"/>
    </location>
</feature>
<proteinExistence type="inferred from homology"/>
<dbReference type="Proteomes" id="UP000434957">
    <property type="component" value="Unassembled WGS sequence"/>
</dbReference>
<dbReference type="PANTHER" id="PTHR30344:SF1">
    <property type="entry name" value="6-PHOSPHOGLUCONOLACTONASE"/>
    <property type="match status" value="1"/>
</dbReference>
<dbReference type="InterPro" id="IPR015943">
    <property type="entry name" value="WD40/YVTN_repeat-like_dom_sf"/>
</dbReference>
<dbReference type="InterPro" id="IPR019405">
    <property type="entry name" value="Lactonase_7-beta_prop"/>
</dbReference>